<evidence type="ECO:0000259" key="2">
    <source>
        <dbReference type="Pfam" id="PF07007"/>
    </source>
</evidence>
<dbReference type="Pfam" id="PF07007">
    <property type="entry name" value="LprI"/>
    <property type="match status" value="1"/>
</dbReference>
<evidence type="ECO:0000256" key="1">
    <source>
        <dbReference type="SAM" id="SignalP"/>
    </source>
</evidence>
<feature type="signal peptide" evidence="1">
    <location>
        <begin position="1"/>
        <end position="25"/>
    </location>
</feature>
<feature type="chain" id="PRO_5029019903" description="Lysozyme inhibitor LprI-like N-terminal domain-containing protein" evidence="1">
    <location>
        <begin position="26"/>
        <end position="136"/>
    </location>
</feature>
<name>A0A6S6Z8Q6_9BURK</name>
<keyword evidence="1" id="KW-0732">Signal</keyword>
<dbReference type="Gene3D" id="1.20.1270.180">
    <property type="match status" value="1"/>
</dbReference>
<sequence>MRMRSILSRRVFAVLVLAASSSAQAQDCKADDYSPICTDMRAQAAYEAADGDLNKVYQQVLKRLSQPRTEDIDYPALKTKFTQAQRQWVRFRDSECDAWYGVNQAGTGRNADQMACLLKRTQQRTGQLQEWQAYLP</sequence>
<gene>
    <name evidence="3" type="ORF">LMG3458_00827</name>
</gene>
<evidence type="ECO:0000313" key="3">
    <source>
        <dbReference type="EMBL" id="CAB3665674.1"/>
    </source>
</evidence>
<accession>A0A6S6Z8Q6</accession>
<proteinExistence type="predicted"/>
<organism evidence="3 4">
    <name type="scientific">Achromobacter deleyi</name>
    <dbReference type="NCBI Taxonomy" id="1353891"/>
    <lineage>
        <taxon>Bacteria</taxon>
        <taxon>Pseudomonadati</taxon>
        <taxon>Pseudomonadota</taxon>
        <taxon>Betaproteobacteria</taxon>
        <taxon>Burkholderiales</taxon>
        <taxon>Alcaligenaceae</taxon>
        <taxon>Achromobacter</taxon>
    </lineage>
</organism>
<dbReference type="EMBL" id="CADIJO010000002">
    <property type="protein sequence ID" value="CAB3665674.1"/>
    <property type="molecule type" value="Genomic_DNA"/>
</dbReference>
<protein>
    <recommendedName>
        <fullName evidence="2">Lysozyme inhibitor LprI-like N-terminal domain-containing protein</fullName>
    </recommendedName>
</protein>
<feature type="domain" description="Lysozyme inhibitor LprI-like N-terminal" evidence="2">
    <location>
        <begin position="41"/>
        <end position="128"/>
    </location>
</feature>
<dbReference type="InterPro" id="IPR009739">
    <property type="entry name" value="LprI-like_N"/>
</dbReference>
<dbReference type="AlphaFoldDB" id="A0A6S6Z8Q6"/>
<evidence type="ECO:0000313" key="4">
    <source>
        <dbReference type="Proteomes" id="UP000494111"/>
    </source>
</evidence>
<dbReference type="Proteomes" id="UP000494111">
    <property type="component" value="Unassembled WGS sequence"/>
</dbReference>
<reference evidence="3 4" key="1">
    <citation type="submission" date="2020-04" db="EMBL/GenBank/DDBJ databases">
        <authorList>
            <person name="De Canck E."/>
        </authorList>
    </citation>
    <scope>NUCLEOTIDE SEQUENCE [LARGE SCALE GENOMIC DNA]</scope>
    <source>
        <strain evidence="3 4">LMG 3458</strain>
    </source>
</reference>